<organism evidence="1 2">
    <name type="scientific">Brassica cretica</name>
    <name type="common">Mustard</name>
    <dbReference type="NCBI Taxonomy" id="69181"/>
    <lineage>
        <taxon>Eukaryota</taxon>
        <taxon>Viridiplantae</taxon>
        <taxon>Streptophyta</taxon>
        <taxon>Embryophyta</taxon>
        <taxon>Tracheophyta</taxon>
        <taxon>Spermatophyta</taxon>
        <taxon>Magnoliopsida</taxon>
        <taxon>eudicotyledons</taxon>
        <taxon>Gunneridae</taxon>
        <taxon>Pentapetalae</taxon>
        <taxon>rosids</taxon>
        <taxon>malvids</taxon>
        <taxon>Brassicales</taxon>
        <taxon>Brassicaceae</taxon>
        <taxon>Brassiceae</taxon>
        <taxon>Brassica</taxon>
    </lineage>
</organism>
<protein>
    <submittedName>
        <fullName evidence="1">Uncharacterized protein</fullName>
    </submittedName>
</protein>
<sequence>MIVPARPSANLDMAELVACLVQLGHPPSCTGSARWMAELVDADLPQADGIGKLTKSSILCQKMGSIKQWEGHHP</sequence>
<proteinExistence type="predicted"/>
<comment type="caution">
    <text evidence="1">The sequence shown here is derived from an EMBL/GenBank/DDBJ whole genome shotgun (WGS) entry which is preliminary data.</text>
</comment>
<dbReference type="EMBL" id="QGKX02002183">
    <property type="protein sequence ID" value="KAF3489511.1"/>
    <property type="molecule type" value="Genomic_DNA"/>
</dbReference>
<accession>A0A8S9N232</accession>
<reference evidence="1" key="1">
    <citation type="submission" date="2019-12" db="EMBL/GenBank/DDBJ databases">
        <title>Genome sequencing and annotation of Brassica cretica.</title>
        <authorList>
            <person name="Studholme D.J."/>
            <person name="Sarris P."/>
        </authorList>
    </citation>
    <scope>NUCLEOTIDE SEQUENCE</scope>
    <source>
        <strain evidence="1">PFS-109/04</strain>
        <tissue evidence="1">Leaf</tissue>
    </source>
</reference>
<evidence type="ECO:0000313" key="2">
    <source>
        <dbReference type="Proteomes" id="UP000712600"/>
    </source>
</evidence>
<evidence type="ECO:0000313" key="1">
    <source>
        <dbReference type="EMBL" id="KAF3489511.1"/>
    </source>
</evidence>
<dbReference type="Proteomes" id="UP000712600">
    <property type="component" value="Unassembled WGS sequence"/>
</dbReference>
<gene>
    <name evidence="1" type="ORF">F2Q69_00054333</name>
</gene>
<dbReference type="AlphaFoldDB" id="A0A8S9N232"/>
<name>A0A8S9N232_BRACR</name>